<gene>
    <name evidence="3" type="ORF">LIER_12244</name>
</gene>
<dbReference type="InterPro" id="IPR000477">
    <property type="entry name" value="RT_dom"/>
</dbReference>
<feature type="domain" description="Reverse transcriptase" evidence="2">
    <location>
        <begin position="262"/>
        <end position="353"/>
    </location>
</feature>
<dbReference type="EMBL" id="BAABME010002338">
    <property type="protein sequence ID" value="GAA0154188.1"/>
    <property type="molecule type" value="Genomic_DNA"/>
</dbReference>
<proteinExistence type="predicted"/>
<protein>
    <recommendedName>
        <fullName evidence="2">Reverse transcriptase domain-containing protein</fullName>
    </recommendedName>
</protein>
<dbReference type="PANTHER" id="PTHR46890">
    <property type="entry name" value="NON-LTR RETROLELEMENT REVERSE TRANSCRIPTASE-LIKE PROTEIN-RELATED"/>
    <property type="match status" value="1"/>
</dbReference>
<dbReference type="CDD" id="cd01650">
    <property type="entry name" value="RT_nLTR_like"/>
    <property type="match status" value="1"/>
</dbReference>
<accession>A0AAV3PVC0</accession>
<feature type="region of interest" description="Disordered" evidence="1">
    <location>
        <begin position="20"/>
        <end position="45"/>
    </location>
</feature>
<evidence type="ECO:0000256" key="1">
    <source>
        <dbReference type="SAM" id="MobiDB-lite"/>
    </source>
</evidence>
<dbReference type="PANTHER" id="PTHR46890:SF48">
    <property type="entry name" value="RNA-DIRECTED DNA POLYMERASE"/>
    <property type="match status" value="1"/>
</dbReference>
<reference evidence="3 4" key="1">
    <citation type="submission" date="2024-01" db="EMBL/GenBank/DDBJ databases">
        <title>The complete chloroplast genome sequence of Lithospermum erythrorhizon: insights into the phylogenetic relationship among Boraginaceae species and the maternal lineages of purple gromwells.</title>
        <authorList>
            <person name="Okada T."/>
            <person name="Watanabe K."/>
        </authorList>
    </citation>
    <scope>NUCLEOTIDE SEQUENCE [LARGE SCALE GENOMIC DNA]</scope>
</reference>
<organism evidence="3 4">
    <name type="scientific">Lithospermum erythrorhizon</name>
    <name type="common">Purple gromwell</name>
    <name type="synonym">Lithospermum officinale var. erythrorhizon</name>
    <dbReference type="NCBI Taxonomy" id="34254"/>
    <lineage>
        <taxon>Eukaryota</taxon>
        <taxon>Viridiplantae</taxon>
        <taxon>Streptophyta</taxon>
        <taxon>Embryophyta</taxon>
        <taxon>Tracheophyta</taxon>
        <taxon>Spermatophyta</taxon>
        <taxon>Magnoliopsida</taxon>
        <taxon>eudicotyledons</taxon>
        <taxon>Gunneridae</taxon>
        <taxon>Pentapetalae</taxon>
        <taxon>asterids</taxon>
        <taxon>lamiids</taxon>
        <taxon>Boraginales</taxon>
        <taxon>Boraginaceae</taxon>
        <taxon>Boraginoideae</taxon>
        <taxon>Lithospermeae</taxon>
        <taxon>Lithospermum</taxon>
    </lineage>
</organism>
<dbReference type="AlphaFoldDB" id="A0AAV3PVC0"/>
<evidence type="ECO:0000259" key="2">
    <source>
        <dbReference type="Pfam" id="PF00078"/>
    </source>
</evidence>
<evidence type="ECO:0000313" key="4">
    <source>
        <dbReference type="Proteomes" id="UP001454036"/>
    </source>
</evidence>
<name>A0AAV3PVC0_LITER</name>
<dbReference type="InterPro" id="IPR052343">
    <property type="entry name" value="Retrotransposon-Effector_Assoc"/>
</dbReference>
<sequence>MVTTFLDTIKFFDFQNVTPSTHAAESTSPKRNKGKISREGHPKSGNTYIIEETTLPARRLSFPVKDLNILLISQQGLRLRRNQADHHEYFELELSGFGPPPDQVQALDLGLLQWKRERLGNVQKSIMEKQGQLDELQRGLITVLSKGQAMVLARAIDKLREVDELYWCQRSRVLWRLKGDRNTTYFHALSAQRARTQMEKDFTSEDIKNCFFCMHGAKAPGPDGMPANFFQHYWPTVGGALCDMFNFTLITLVPKLERAVNMTQFRPIALCNTAAKVIAKALAIRLKKCLPFVILDTQSAFVPHRLITDNILLAYEAHHVIKQRKAGPRCYMSIKLDMLKAYDRIEWAFLRAMLNQLGI</sequence>
<dbReference type="Pfam" id="PF00078">
    <property type="entry name" value="RVT_1"/>
    <property type="match status" value="1"/>
</dbReference>
<evidence type="ECO:0000313" key="3">
    <source>
        <dbReference type="EMBL" id="GAA0154188.1"/>
    </source>
</evidence>
<comment type="caution">
    <text evidence="3">The sequence shown here is derived from an EMBL/GenBank/DDBJ whole genome shotgun (WGS) entry which is preliminary data.</text>
</comment>
<feature type="compositionally biased region" description="Polar residues" evidence="1">
    <location>
        <begin position="20"/>
        <end position="29"/>
    </location>
</feature>
<dbReference type="Proteomes" id="UP001454036">
    <property type="component" value="Unassembled WGS sequence"/>
</dbReference>
<keyword evidence="4" id="KW-1185">Reference proteome</keyword>